<dbReference type="NCBIfam" id="TIGR02595">
    <property type="entry name" value="PEP_CTERM"/>
    <property type="match status" value="1"/>
</dbReference>
<name>A0ABP9V5W6_9BACT</name>
<dbReference type="EMBL" id="BAABRL010000015">
    <property type="protein sequence ID" value="GAA5497440.1"/>
    <property type="molecule type" value="Genomic_DNA"/>
</dbReference>
<evidence type="ECO:0000313" key="1">
    <source>
        <dbReference type="EMBL" id="GAA5497440.1"/>
    </source>
</evidence>
<protein>
    <recommendedName>
        <fullName evidence="3">PEP-CTERM sorting domain-containing protein</fullName>
    </recommendedName>
</protein>
<reference evidence="1 2" key="1">
    <citation type="submission" date="2024-02" db="EMBL/GenBank/DDBJ databases">
        <title>Rubritalea halochordaticola NBRC 107102.</title>
        <authorList>
            <person name="Ichikawa N."/>
            <person name="Katano-Makiyama Y."/>
            <person name="Hidaka K."/>
        </authorList>
    </citation>
    <scope>NUCLEOTIDE SEQUENCE [LARGE SCALE GENOMIC DNA]</scope>
    <source>
        <strain evidence="1 2">NBRC 107102</strain>
    </source>
</reference>
<proteinExistence type="predicted"/>
<evidence type="ECO:0008006" key="3">
    <source>
        <dbReference type="Google" id="ProtNLM"/>
    </source>
</evidence>
<dbReference type="InterPro" id="IPR013424">
    <property type="entry name" value="Ice-binding_C"/>
</dbReference>
<sequence length="210" mass="22453">MSTLHPPRSVRHVLCFCVLFGAAPVAWSALTLTLDLSNMTATWSGEAELDINTLNDDDAKVYIATTRLNIPPLDGYIETDPSSINETYSTEISNGSVSVAPNTERIYIDAATMLIGVRVVDILDMDGPGLRSSNVVATGDGVSYSINFDNLDQGDIDYLSGANGSSLRFFRSDSPENDLGAAGTVVVIPEPSHLAMMGLAGASLLVRRRR</sequence>
<accession>A0ABP9V5W6</accession>
<comment type="caution">
    <text evidence="1">The sequence shown here is derived from an EMBL/GenBank/DDBJ whole genome shotgun (WGS) entry which is preliminary data.</text>
</comment>
<gene>
    <name evidence="1" type="ORF">Rhal01_03636</name>
</gene>
<organism evidence="1 2">
    <name type="scientific">Rubritalea halochordaticola</name>
    <dbReference type="NCBI Taxonomy" id="714537"/>
    <lineage>
        <taxon>Bacteria</taxon>
        <taxon>Pseudomonadati</taxon>
        <taxon>Verrucomicrobiota</taxon>
        <taxon>Verrucomicrobiia</taxon>
        <taxon>Verrucomicrobiales</taxon>
        <taxon>Rubritaleaceae</taxon>
        <taxon>Rubritalea</taxon>
    </lineage>
</organism>
<evidence type="ECO:0000313" key="2">
    <source>
        <dbReference type="Proteomes" id="UP001424741"/>
    </source>
</evidence>
<dbReference type="Proteomes" id="UP001424741">
    <property type="component" value="Unassembled WGS sequence"/>
</dbReference>
<keyword evidence="2" id="KW-1185">Reference proteome</keyword>